<reference evidence="1" key="1">
    <citation type="submission" date="2022-11" db="EMBL/GenBank/DDBJ databases">
        <title>Genome Sequence of Cubamyces cubensis.</title>
        <authorList>
            <person name="Buettner E."/>
        </authorList>
    </citation>
    <scope>NUCLEOTIDE SEQUENCE</scope>
    <source>
        <strain evidence="1">MPL-01</strain>
    </source>
</reference>
<accession>A0AAD7TNL7</accession>
<protein>
    <submittedName>
        <fullName evidence="1">Uncharacterized protein</fullName>
    </submittedName>
</protein>
<name>A0AAD7TNL7_9APHY</name>
<dbReference type="EMBL" id="JAPEVG010000306">
    <property type="protein sequence ID" value="KAJ8469085.1"/>
    <property type="molecule type" value="Genomic_DNA"/>
</dbReference>
<comment type="caution">
    <text evidence="1">The sequence shown here is derived from an EMBL/GenBank/DDBJ whole genome shotgun (WGS) entry which is preliminary data.</text>
</comment>
<sequence>MFPQGSFTQPMITVQVVALRLAVSFDFKVDWASSSAQVPNMSLGFTPCSNHVDGYAGPGPSQTFVGEINWQMVVGGQATGGETIVGAKDEDWPMEEA</sequence>
<evidence type="ECO:0000313" key="2">
    <source>
        <dbReference type="Proteomes" id="UP001215151"/>
    </source>
</evidence>
<dbReference type="Proteomes" id="UP001215151">
    <property type="component" value="Unassembled WGS sequence"/>
</dbReference>
<evidence type="ECO:0000313" key="1">
    <source>
        <dbReference type="EMBL" id="KAJ8469085.1"/>
    </source>
</evidence>
<proteinExistence type="predicted"/>
<keyword evidence="2" id="KW-1185">Reference proteome</keyword>
<organism evidence="1 2">
    <name type="scientific">Trametes cubensis</name>
    <dbReference type="NCBI Taxonomy" id="1111947"/>
    <lineage>
        <taxon>Eukaryota</taxon>
        <taxon>Fungi</taxon>
        <taxon>Dikarya</taxon>
        <taxon>Basidiomycota</taxon>
        <taxon>Agaricomycotina</taxon>
        <taxon>Agaricomycetes</taxon>
        <taxon>Polyporales</taxon>
        <taxon>Polyporaceae</taxon>
        <taxon>Trametes</taxon>
    </lineage>
</organism>
<dbReference type="AlphaFoldDB" id="A0AAD7TNL7"/>
<gene>
    <name evidence="1" type="ORF">ONZ51_g9229</name>
</gene>